<evidence type="ECO:0000313" key="1">
    <source>
        <dbReference type="EMBL" id="QQM32163.1"/>
    </source>
</evidence>
<dbReference type="RefSeq" id="WP_200337629.1">
    <property type="nucleotide sequence ID" value="NZ_CP066786.1"/>
</dbReference>
<dbReference type="EMBL" id="CP066786">
    <property type="protein sequence ID" value="QQM32163.1"/>
    <property type="molecule type" value="Genomic_DNA"/>
</dbReference>
<evidence type="ECO:0000313" key="2">
    <source>
        <dbReference type="Proteomes" id="UP000596083"/>
    </source>
</evidence>
<dbReference type="KEGG" id="mlut:JET14_08485"/>
<gene>
    <name evidence="1" type="ORF">JET14_08485</name>
</gene>
<protein>
    <submittedName>
        <fullName evidence="1">Uncharacterized protein</fullName>
    </submittedName>
</protein>
<organism evidence="1 2">
    <name type="scientific">Martelella lutilitoris</name>
    <dbReference type="NCBI Taxonomy" id="2583532"/>
    <lineage>
        <taxon>Bacteria</taxon>
        <taxon>Pseudomonadati</taxon>
        <taxon>Pseudomonadota</taxon>
        <taxon>Alphaproteobacteria</taxon>
        <taxon>Hyphomicrobiales</taxon>
        <taxon>Aurantimonadaceae</taxon>
        <taxon>Martelella</taxon>
    </lineage>
</organism>
<name>A0A7T7KN37_9HYPH</name>
<dbReference type="Proteomes" id="UP000596083">
    <property type="component" value="Chromosome"/>
</dbReference>
<accession>A0A7T7KN37</accession>
<sequence length="45" mass="4643">MRRWIIAGAAVIIAVIIAAFAIGRVSSGTGDQPENAPPHAMDPSN</sequence>
<proteinExistence type="predicted"/>
<reference evidence="1 2" key="1">
    <citation type="submission" date="2020-12" db="EMBL/GenBank/DDBJ databases">
        <authorList>
            <person name="Zheng R.K."/>
            <person name="Sun C.M."/>
        </authorList>
    </citation>
    <scope>NUCLEOTIDE SEQUENCE [LARGE SCALE GENOMIC DNA]</scope>
    <source>
        <strain evidence="1 2">ZRK001</strain>
    </source>
</reference>
<dbReference type="AlphaFoldDB" id="A0A7T7KN37"/>